<name>A0A4T0B5E0_AURPU</name>
<evidence type="ECO:0000313" key="3">
    <source>
        <dbReference type="EMBL" id="THZ77080.1"/>
    </source>
</evidence>
<sequence length="114" mass="13061">MDSSQHPRPSLDKLPTELLHLIFLEVFPDDIGALQHVCRLFTLIGSGYPTREIGMHSVLCDTVFSEQNWTFLEKVSFRRSLYKFYSDARKTVGQTLREDAAKNTSIEVQGDQKL</sequence>
<proteinExistence type="predicted"/>
<dbReference type="SUPFAM" id="SSF81383">
    <property type="entry name" value="F-box domain"/>
    <property type="match status" value="1"/>
</dbReference>
<dbReference type="EMBL" id="QZAF01000018">
    <property type="protein sequence ID" value="THV76544.1"/>
    <property type="molecule type" value="Genomic_DNA"/>
</dbReference>
<dbReference type="Proteomes" id="UP000309734">
    <property type="component" value="Unassembled WGS sequence"/>
</dbReference>
<evidence type="ECO:0000313" key="2">
    <source>
        <dbReference type="EMBL" id="THW89336.1"/>
    </source>
</evidence>
<dbReference type="Proteomes" id="UP000304951">
    <property type="component" value="Unassembled WGS sequence"/>
</dbReference>
<evidence type="ECO:0000313" key="5">
    <source>
        <dbReference type="Proteomes" id="UP000309734"/>
    </source>
</evidence>
<comment type="caution">
    <text evidence="2">The sequence shown here is derived from an EMBL/GenBank/DDBJ whole genome shotgun (WGS) entry which is preliminary data.</text>
</comment>
<dbReference type="Proteomes" id="UP000304928">
    <property type="component" value="Unassembled WGS sequence"/>
</dbReference>
<evidence type="ECO:0000313" key="1">
    <source>
        <dbReference type="EMBL" id="THV76544.1"/>
    </source>
</evidence>
<evidence type="ECO:0008006" key="6">
    <source>
        <dbReference type="Google" id="ProtNLM"/>
    </source>
</evidence>
<dbReference type="EMBL" id="QZBS01000031">
    <property type="protein sequence ID" value="THZ77080.1"/>
    <property type="molecule type" value="Genomic_DNA"/>
</dbReference>
<dbReference type="InterPro" id="IPR036047">
    <property type="entry name" value="F-box-like_dom_sf"/>
</dbReference>
<protein>
    <recommendedName>
        <fullName evidence="6">F-box domain-containing protein</fullName>
    </recommendedName>
</protein>
<organism evidence="2 4">
    <name type="scientific">Aureobasidium pullulans</name>
    <name type="common">Black yeast</name>
    <name type="synonym">Pullularia pullulans</name>
    <dbReference type="NCBI Taxonomy" id="5580"/>
    <lineage>
        <taxon>Eukaryota</taxon>
        <taxon>Fungi</taxon>
        <taxon>Dikarya</taxon>
        <taxon>Ascomycota</taxon>
        <taxon>Pezizomycotina</taxon>
        <taxon>Dothideomycetes</taxon>
        <taxon>Dothideomycetidae</taxon>
        <taxon>Dothideales</taxon>
        <taxon>Saccotheciaceae</taxon>
        <taxon>Aureobasidium</taxon>
    </lineage>
</organism>
<dbReference type="AlphaFoldDB" id="A0A4T0B5E0"/>
<gene>
    <name evidence="3" type="ORF">D6C85_01920</name>
    <name evidence="2" type="ORF">D6D15_05330</name>
    <name evidence="1" type="ORF">D6D28_01056</name>
</gene>
<dbReference type="CDD" id="cd09917">
    <property type="entry name" value="F-box_SF"/>
    <property type="match status" value="1"/>
</dbReference>
<reference evidence="4 5" key="1">
    <citation type="submission" date="2018-10" db="EMBL/GenBank/DDBJ databases">
        <title>Fifty Aureobasidium pullulans genomes reveal a recombining polyextremotolerant generalist.</title>
        <authorList>
            <person name="Gostincar C."/>
            <person name="Turk M."/>
            <person name="Zajc J."/>
            <person name="Gunde-Cimerman N."/>
        </authorList>
    </citation>
    <scope>NUCLEOTIDE SEQUENCE [LARGE SCALE GENOMIC DNA]</scope>
    <source>
        <strain evidence="2 4">EXF-10507</strain>
        <strain evidence="1">EXF-11900</strain>
        <strain evidence="3 5">EXF-3519</strain>
    </source>
</reference>
<evidence type="ECO:0000313" key="4">
    <source>
        <dbReference type="Proteomes" id="UP000304928"/>
    </source>
</evidence>
<accession>A0A4T0B5E0</accession>
<dbReference type="EMBL" id="QZAR01000084">
    <property type="protein sequence ID" value="THW89336.1"/>
    <property type="molecule type" value="Genomic_DNA"/>
</dbReference>